<sequence>AFQFGNFKWWKESMDLFFEKYYLGCSMILTALFERGIRDCPIESWKQKVTKFYESAVVDRIEEIYNKETIEPISRYIDTVLLLPSIDGFINTFFNSGLIFQNGIEPQHLERNWLMHGMTDRDVTEEDCIKLFNANVTLCYLKTTIFQIAYTS</sequence>
<gene>
    <name evidence="1" type="ORF">H9738_04070</name>
</gene>
<evidence type="ECO:0000313" key="1">
    <source>
        <dbReference type="EMBL" id="HIX37032.1"/>
    </source>
</evidence>
<organism evidence="1 2">
    <name type="scientific">Candidatus Blautia pullistercoris</name>
    <dbReference type="NCBI Taxonomy" id="2838499"/>
    <lineage>
        <taxon>Bacteria</taxon>
        <taxon>Bacillati</taxon>
        <taxon>Bacillota</taxon>
        <taxon>Clostridia</taxon>
        <taxon>Lachnospirales</taxon>
        <taxon>Lachnospiraceae</taxon>
        <taxon>Blautia</taxon>
    </lineage>
</organism>
<dbReference type="EMBL" id="DXFG01000079">
    <property type="protein sequence ID" value="HIX37032.1"/>
    <property type="molecule type" value="Genomic_DNA"/>
</dbReference>
<accession>A0A9D1VKP6</accession>
<dbReference type="AlphaFoldDB" id="A0A9D1VKP6"/>
<feature type="non-terminal residue" evidence="1">
    <location>
        <position position="1"/>
    </location>
</feature>
<reference evidence="1" key="2">
    <citation type="submission" date="2021-04" db="EMBL/GenBank/DDBJ databases">
        <authorList>
            <person name="Gilroy R."/>
        </authorList>
    </citation>
    <scope>NUCLEOTIDE SEQUENCE</scope>
    <source>
        <strain evidence="1">ChiHjej12B11-1927</strain>
    </source>
</reference>
<comment type="caution">
    <text evidence="1">The sequence shown here is derived from an EMBL/GenBank/DDBJ whole genome shotgun (WGS) entry which is preliminary data.</text>
</comment>
<proteinExistence type="predicted"/>
<reference evidence="1" key="1">
    <citation type="journal article" date="2021" name="PeerJ">
        <title>Extensive microbial diversity within the chicken gut microbiome revealed by metagenomics and culture.</title>
        <authorList>
            <person name="Gilroy R."/>
            <person name="Ravi A."/>
            <person name="Getino M."/>
            <person name="Pursley I."/>
            <person name="Horton D.L."/>
            <person name="Alikhan N.F."/>
            <person name="Baker D."/>
            <person name="Gharbi K."/>
            <person name="Hall N."/>
            <person name="Watson M."/>
            <person name="Adriaenssens E.M."/>
            <person name="Foster-Nyarko E."/>
            <person name="Jarju S."/>
            <person name="Secka A."/>
            <person name="Antonio M."/>
            <person name="Oren A."/>
            <person name="Chaudhuri R.R."/>
            <person name="La Ragione R."/>
            <person name="Hildebrand F."/>
            <person name="Pallen M.J."/>
        </authorList>
    </citation>
    <scope>NUCLEOTIDE SEQUENCE</scope>
    <source>
        <strain evidence="1">ChiHjej12B11-1927</strain>
    </source>
</reference>
<name>A0A9D1VKP6_9FIRM</name>
<dbReference type="Proteomes" id="UP000824230">
    <property type="component" value="Unassembled WGS sequence"/>
</dbReference>
<protein>
    <submittedName>
        <fullName evidence="1">Uncharacterized protein</fullName>
    </submittedName>
</protein>
<evidence type="ECO:0000313" key="2">
    <source>
        <dbReference type="Proteomes" id="UP000824230"/>
    </source>
</evidence>